<gene>
    <name evidence="2" type="ORF">g.9285</name>
</gene>
<feature type="region of interest" description="Disordered" evidence="1">
    <location>
        <begin position="142"/>
        <end position="206"/>
    </location>
</feature>
<dbReference type="GO" id="GO:0005634">
    <property type="term" value="C:nucleus"/>
    <property type="evidence" value="ECO:0007669"/>
    <property type="project" value="TreeGrafter"/>
</dbReference>
<protein>
    <submittedName>
        <fullName evidence="2">Uncharacterized protein</fullName>
    </submittedName>
</protein>
<dbReference type="AlphaFoldDB" id="A0A1D2A3A4"/>
<dbReference type="PANTHER" id="PTHR31606:SF1">
    <property type="entry name" value="WW DOMAIN BINDING PROTEIN 2, ISOFORM E"/>
    <property type="match status" value="1"/>
</dbReference>
<dbReference type="EMBL" id="GDKF01005209">
    <property type="protein sequence ID" value="JAT73413.1"/>
    <property type="molecule type" value="Transcribed_RNA"/>
</dbReference>
<name>A0A1D2A3A4_AUXPR</name>
<evidence type="ECO:0000256" key="1">
    <source>
        <dbReference type="SAM" id="MobiDB-lite"/>
    </source>
</evidence>
<feature type="compositionally biased region" description="Basic and acidic residues" evidence="1">
    <location>
        <begin position="193"/>
        <end position="206"/>
    </location>
</feature>
<evidence type="ECO:0000313" key="2">
    <source>
        <dbReference type="EMBL" id="JAT73413.1"/>
    </source>
</evidence>
<organism evidence="2">
    <name type="scientific">Auxenochlorella protothecoides</name>
    <name type="common">Green microalga</name>
    <name type="synonym">Chlorella protothecoides</name>
    <dbReference type="NCBI Taxonomy" id="3075"/>
    <lineage>
        <taxon>Eukaryota</taxon>
        <taxon>Viridiplantae</taxon>
        <taxon>Chlorophyta</taxon>
        <taxon>core chlorophytes</taxon>
        <taxon>Trebouxiophyceae</taxon>
        <taxon>Chlorellales</taxon>
        <taxon>Chlorellaceae</taxon>
        <taxon>Auxenochlorella</taxon>
    </lineage>
</organism>
<proteinExistence type="predicted"/>
<dbReference type="PANTHER" id="PTHR31606">
    <property type="entry name" value="WW DOMAIN BINDING PROTEIN 2, ISOFORM E"/>
    <property type="match status" value="1"/>
</dbReference>
<dbReference type="GO" id="GO:0031490">
    <property type="term" value="F:chromatin DNA binding"/>
    <property type="evidence" value="ECO:0007669"/>
    <property type="project" value="TreeGrafter"/>
</dbReference>
<dbReference type="CDD" id="cd13214">
    <property type="entry name" value="PH-GRAM_WBP2"/>
    <property type="match status" value="1"/>
</dbReference>
<dbReference type="InterPro" id="IPR044852">
    <property type="entry name" value="WBP2-like"/>
</dbReference>
<dbReference type="GO" id="GO:0003713">
    <property type="term" value="F:transcription coactivator activity"/>
    <property type="evidence" value="ECO:0007669"/>
    <property type="project" value="InterPro"/>
</dbReference>
<feature type="compositionally biased region" description="Low complexity" evidence="1">
    <location>
        <begin position="152"/>
        <end position="161"/>
    </location>
</feature>
<accession>A0A1D2A3A4</accession>
<reference evidence="2" key="1">
    <citation type="submission" date="2015-08" db="EMBL/GenBank/DDBJ databases">
        <authorList>
            <person name="Babu N.S."/>
            <person name="Beckwith C.J."/>
            <person name="Beseler K.G."/>
            <person name="Brison A."/>
            <person name="Carone J.V."/>
            <person name="Caskin T.P."/>
            <person name="Diamond M."/>
            <person name="Durham M.E."/>
            <person name="Foxe J.M."/>
            <person name="Go M."/>
            <person name="Henderson B.A."/>
            <person name="Jones I.B."/>
            <person name="McGettigan J.A."/>
            <person name="Micheletti S.J."/>
            <person name="Nasrallah M.E."/>
            <person name="Ortiz D."/>
            <person name="Piller C.R."/>
            <person name="Privatt S.R."/>
            <person name="Schneider S.L."/>
            <person name="Sharp S."/>
            <person name="Smith T.C."/>
            <person name="Stanton J.D."/>
            <person name="Ullery H.E."/>
            <person name="Wilson R.J."/>
            <person name="Serrano M.G."/>
            <person name="Buck G."/>
            <person name="Lee V."/>
            <person name="Wang Y."/>
            <person name="Carvalho R."/>
            <person name="Voegtly L."/>
            <person name="Shi R."/>
            <person name="Duckworth R."/>
            <person name="Johnson A."/>
            <person name="Loviza R."/>
            <person name="Walstead R."/>
            <person name="Shah Z."/>
            <person name="Kiflezghi M."/>
            <person name="Wade K."/>
            <person name="Ball S.L."/>
            <person name="Bradley K.W."/>
            <person name="Asai D.J."/>
            <person name="Bowman C.A."/>
            <person name="Russell D.A."/>
            <person name="Pope W.H."/>
            <person name="Jacobs-Sera D."/>
            <person name="Hendrix R.W."/>
            <person name="Hatfull G.F."/>
        </authorList>
    </citation>
    <scope>NUCLEOTIDE SEQUENCE</scope>
</reference>
<dbReference type="SUPFAM" id="SSF50729">
    <property type="entry name" value="PH domain-like"/>
    <property type="match status" value="1"/>
</dbReference>
<sequence length="206" mass="22625">MAANPPLVESPQGLVPAPYASEWIGLARSGVDIRIDGHPQGPDRWDRRGTIFITNLRMVFVAEVPDAATGLVAYDLPLSYITQHSFHQPILGCNNLKGQCWTVEQGPGQGTPIRWTIYFKKGGVGTFLPLFHSYVRAYAQQRRGSEPPAPAPADVASAPPEETSEPTPPTFLRTALVDPNDPTRVFLTQPVEESDRIKEPPKFSLI</sequence>